<dbReference type="AlphaFoldDB" id="A0AAE3NPZ0"/>
<protein>
    <submittedName>
        <fullName evidence="1">DUF484 family protein</fullName>
    </submittedName>
</protein>
<dbReference type="Gene3D" id="3.30.450.40">
    <property type="match status" value="1"/>
</dbReference>
<dbReference type="RefSeq" id="WP_275566447.1">
    <property type="nucleotide sequence ID" value="NZ_JARGYC010000011.1"/>
</dbReference>
<evidence type="ECO:0000313" key="1">
    <source>
        <dbReference type="EMBL" id="MDF0600304.1"/>
    </source>
</evidence>
<organism evidence="1 2">
    <name type="scientific">Psychromarinibacter sediminicola</name>
    <dbReference type="NCBI Taxonomy" id="3033385"/>
    <lineage>
        <taxon>Bacteria</taxon>
        <taxon>Pseudomonadati</taxon>
        <taxon>Pseudomonadota</taxon>
        <taxon>Alphaproteobacteria</taxon>
        <taxon>Rhodobacterales</taxon>
        <taxon>Paracoccaceae</taxon>
        <taxon>Psychromarinibacter</taxon>
    </lineage>
</organism>
<accession>A0AAE3NPZ0</accession>
<evidence type="ECO:0000313" key="2">
    <source>
        <dbReference type="Proteomes" id="UP001220964"/>
    </source>
</evidence>
<gene>
    <name evidence="1" type="ORF">P1J78_06145</name>
</gene>
<comment type="caution">
    <text evidence="1">The sequence shown here is derived from an EMBL/GenBank/DDBJ whole genome shotgun (WGS) entry which is preliminary data.</text>
</comment>
<dbReference type="Proteomes" id="UP001220964">
    <property type="component" value="Unassembled WGS sequence"/>
</dbReference>
<dbReference type="EMBL" id="JARGYC010000011">
    <property type="protein sequence ID" value="MDF0600304.1"/>
    <property type="molecule type" value="Genomic_DNA"/>
</dbReference>
<proteinExistence type="predicted"/>
<dbReference type="InterPro" id="IPR007435">
    <property type="entry name" value="DUF484"/>
</dbReference>
<keyword evidence="2" id="KW-1185">Reference proteome</keyword>
<dbReference type="InterPro" id="IPR029016">
    <property type="entry name" value="GAF-like_dom_sf"/>
</dbReference>
<sequence>MTSENAAITGDLRTKIISEPELILEDRDLMRALIAANEKVMGGNIVDLRGIAMERLESRLERLEETHRHVIAAAYENLAGTNMIHRAVLKMLDPAEFEEFLANLNNEIAEILRVDALRLVLESAVANDDPAARDLGDVLLVVEPGFIGEYLTQGRNVPVRQVTLRQVQPDSDLIYGDRADWVRSEACLKLDLGPGRLPGMLVFGAEDPHQFKPSQGTDLLTFFAGVFERAMRRWLS</sequence>
<name>A0AAE3NPZ0_9RHOB</name>
<dbReference type="Pfam" id="PF04340">
    <property type="entry name" value="DUF484"/>
    <property type="match status" value="1"/>
</dbReference>
<reference evidence="1" key="1">
    <citation type="submission" date="2023-03" db="EMBL/GenBank/DDBJ databases">
        <title>Multiphase analysis and comparison of six strains from genera Psychromarinibacter, Lutimaribacter, and Maritimibacter, including a novel species: Psychromarinibacter sediminicola sp. nov.</title>
        <authorList>
            <person name="Wang Y.-H."/>
            <person name="Ye M.-Q."/>
            <person name="Du Z.-J."/>
        </authorList>
    </citation>
    <scope>NUCLEOTIDE SEQUENCE</scope>
    <source>
        <strain evidence="1">C21-152</strain>
    </source>
</reference>